<dbReference type="PANTHER" id="PTHR43762:SF1">
    <property type="entry name" value="D-ARABINONO-1,4-LACTONE OXIDASE"/>
    <property type="match status" value="1"/>
</dbReference>
<dbReference type="Proteomes" id="UP001642540">
    <property type="component" value="Unassembled WGS sequence"/>
</dbReference>
<evidence type="ECO:0000256" key="2">
    <source>
        <dbReference type="ARBA" id="ARBA00023002"/>
    </source>
</evidence>
<name>A0ABP1RZM4_9HEXA</name>
<dbReference type="Gene3D" id="3.30.43.10">
    <property type="entry name" value="Uridine Diphospho-n-acetylenolpyruvylglucosamine Reductase, domain 2"/>
    <property type="match status" value="1"/>
</dbReference>
<dbReference type="Gene3D" id="1.10.45.10">
    <property type="entry name" value="Vanillyl-alcohol Oxidase, Chain A, domain 4"/>
    <property type="match status" value="1"/>
</dbReference>
<evidence type="ECO:0000256" key="3">
    <source>
        <dbReference type="ARBA" id="ARBA00023140"/>
    </source>
</evidence>
<dbReference type="InterPro" id="IPR016166">
    <property type="entry name" value="FAD-bd_PCMH"/>
</dbReference>
<dbReference type="InterPro" id="IPR006094">
    <property type="entry name" value="Oxid_FAD_bind_N"/>
</dbReference>
<dbReference type="SUPFAM" id="SSF56176">
    <property type="entry name" value="FAD-binding/transporter-associated domain-like"/>
    <property type="match status" value="1"/>
</dbReference>
<proteinExistence type="predicted"/>
<dbReference type="InterPro" id="IPR010031">
    <property type="entry name" value="FAD_lactone_oxidase-like"/>
</dbReference>
<feature type="domain" description="FAD-binding PCMH-type" evidence="4">
    <location>
        <begin position="18"/>
        <end position="186"/>
    </location>
</feature>
<dbReference type="PIRSF" id="PIRSF000136">
    <property type="entry name" value="LGO_GLO"/>
    <property type="match status" value="1"/>
</dbReference>
<keyword evidence="6" id="KW-1185">Reference proteome</keyword>
<keyword evidence="2" id="KW-0560">Oxidoreductase</keyword>
<dbReference type="InterPro" id="IPR036318">
    <property type="entry name" value="FAD-bd_PCMH-like_sf"/>
</dbReference>
<protein>
    <recommendedName>
        <fullName evidence="4">FAD-binding PCMH-type domain-containing protein</fullName>
    </recommendedName>
</protein>
<dbReference type="Pfam" id="PF01565">
    <property type="entry name" value="FAD_binding_4"/>
    <property type="match status" value="1"/>
</dbReference>
<dbReference type="EMBL" id="CAXLJM020000128">
    <property type="protein sequence ID" value="CAL8139498.1"/>
    <property type="molecule type" value="Genomic_DNA"/>
</dbReference>
<dbReference type="Gene3D" id="3.30.465.10">
    <property type="match status" value="1"/>
</dbReference>
<evidence type="ECO:0000313" key="6">
    <source>
        <dbReference type="Proteomes" id="UP001642540"/>
    </source>
</evidence>
<evidence type="ECO:0000259" key="4">
    <source>
        <dbReference type="PROSITE" id="PS51387"/>
    </source>
</evidence>
<dbReference type="Gene3D" id="3.30.70.2520">
    <property type="match status" value="1"/>
</dbReference>
<dbReference type="InterPro" id="IPR016171">
    <property type="entry name" value="Vanillyl_alc_oxidase_C-sub2"/>
</dbReference>
<dbReference type="PROSITE" id="PS51387">
    <property type="entry name" value="FAD_PCMH"/>
    <property type="match status" value="1"/>
</dbReference>
<keyword evidence="3" id="KW-0576">Peroxisome</keyword>
<gene>
    <name evidence="5" type="ORF">ODALV1_LOCUS27861</name>
</gene>
<organism evidence="5 6">
    <name type="scientific">Orchesella dallaii</name>
    <dbReference type="NCBI Taxonomy" id="48710"/>
    <lineage>
        <taxon>Eukaryota</taxon>
        <taxon>Metazoa</taxon>
        <taxon>Ecdysozoa</taxon>
        <taxon>Arthropoda</taxon>
        <taxon>Hexapoda</taxon>
        <taxon>Collembola</taxon>
        <taxon>Entomobryomorpha</taxon>
        <taxon>Entomobryoidea</taxon>
        <taxon>Orchesellidae</taxon>
        <taxon>Orchesellinae</taxon>
        <taxon>Orchesella</taxon>
    </lineage>
</organism>
<comment type="subcellular location">
    <subcellularLocation>
        <location evidence="1">Peroxisome</location>
    </subcellularLocation>
</comment>
<reference evidence="5 6" key="1">
    <citation type="submission" date="2024-08" db="EMBL/GenBank/DDBJ databases">
        <authorList>
            <person name="Cucini C."/>
            <person name="Frati F."/>
        </authorList>
    </citation>
    <scope>NUCLEOTIDE SEQUENCE [LARGE SCALE GENOMIC DNA]</scope>
</reference>
<comment type="caution">
    <text evidence="5">The sequence shown here is derived from an EMBL/GenBank/DDBJ whole genome shotgun (WGS) entry which is preliminary data.</text>
</comment>
<dbReference type="InterPro" id="IPR007173">
    <property type="entry name" value="ALO_C"/>
</dbReference>
<dbReference type="PANTHER" id="PTHR43762">
    <property type="entry name" value="L-GULONOLACTONE OXIDASE"/>
    <property type="match status" value="1"/>
</dbReference>
<sequence>MKQNRSSGFSYTSYQQGQTCNAARAPFTPTSLEELQEIVQNAARNNYTLKALGNRHSTTDMICTEGVPIHMDQINHFNYDVTTELARVGAGSTVYNFMEQLHKNGRTIYGLPSYGDVTVGGATGTSGHGSNLRGAATISDQIVSVIIVDGLGNIRNVTDPETIRAFRVHLGLLGIIYELTIKTVPQFKLHIRNYPVPDRILWSGGELTELIRSNEHFQFWWFPTAREVILSVGNSVPISTPGNCQTYLISESPAGTSLGFATAIETMQEGMDHLGMFLIQGFTKLSLYQQVIGKSPIFTEDGKTLCNTAVGFNHRMVSNRCNECAWNHGNASLLQQDYEIIVPLSELQGALHTLRSIMQEQPVEFPLTGIYFRFLSSSDALMSINSDQESVAIEWMLVPRADRYSDAILGLPSIQAFTQAVIEKHKGRTHWAKNGLYFTNPQLVREKYEHLPTFVRHMEEFDPQGIFLNDFGRRIRFDSETRIRDPRVKHCALLDHCICRNDLDCGDGSGSSYRCNLLQGYRVCRENPKTYEGVKGQVLRDFLNLIKPDQPT</sequence>
<dbReference type="InterPro" id="IPR016169">
    <property type="entry name" value="FAD-bd_PCMH_sub2"/>
</dbReference>
<dbReference type="InterPro" id="IPR016167">
    <property type="entry name" value="FAD-bd_PCMH_sub1"/>
</dbReference>
<evidence type="ECO:0000313" key="5">
    <source>
        <dbReference type="EMBL" id="CAL8139498.1"/>
    </source>
</evidence>
<accession>A0ABP1RZM4</accession>
<dbReference type="Pfam" id="PF04030">
    <property type="entry name" value="ALO"/>
    <property type="match status" value="1"/>
</dbReference>
<evidence type="ECO:0000256" key="1">
    <source>
        <dbReference type="ARBA" id="ARBA00004275"/>
    </source>
</evidence>